<sequence length="258" mass="30189">MEIILLIVAAIVLLYFYNTLKEYLKNPLNPKIKTTEYDLKNDPYLLQSNPLEKFKQSQVGAYMRLLRFLDTQKNVLDNALRTLFVNELERSLNSEQQALAKEFLNEPICEEESLESLCEEIANHTYGEYIKRLKLVEFLMLLAYADGVLDNKEKELFLDVGAFLQIENKDFNELYDNFERFNLIEIPMSLEDAQNLFEISKETNITEQSLEEKALELSTPYYHKMNYHKPYSEQEFVSLKQIALASQVLEANLDSQNP</sequence>
<proteinExistence type="predicted"/>
<evidence type="ECO:0000313" key="2">
    <source>
        <dbReference type="EMBL" id="AFI06202.1"/>
    </source>
</evidence>
<organism evidence="2 3">
    <name type="scientific">Helicobacter cetorum (strain ATCC BAA-540 / CCUG 52418 / MIT 99-5656)</name>
    <dbReference type="NCBI Taxonomy" id="1163745"/>
    <lineage>
        <taxon>Bacteria</taxon>
        <taxon>Pseudomonadati</taxon>
        <taxon>Campylobacterota</taxon>
        <taxon>Epsilonproteobacteria</taxon>
        <taxon>Campylobacterales</taxon>
        <taxon>Helicobacteraceae</taxon>
        <taxon>Helicobacter</taxon>
    </lineage>
</organism>
<feature type="domain" description="Co-chaperone DjlA N-terminal" evidence="1">
    <location>
        <begin position="90"/>
        <end position="173"/>
    </location>
</feature>
<gene>
    <name evidence="2" type="ordered locus">HCD_06000</name>
</gene>
<dbReference type="KEGG" id="hcm:HCD_06000"/>
<dbReference type="PATRIC" id="fig|1163745.3.peg.1270"/>
<protein>
    <recommendedName>
        <fullName evidence="1">Co-chaperone DjlA N-terminal domain-containing protein</fullName>
    </recommendedName>
</protein>
<dbReference type="RefSeq" id="WP_014659690.1">
    <property type="nucleotide sequence ID" value="NC_017735.1"/>
</dbReference>
<dbReference type="InterPro" id="IPR029024">
    <property type="entry name" value="TerB-like"/>
</dbReference>
<dbReference type="Pfam" id="PF05099">
    <property type="entry name" value="TerB"/>
    <property type="match status" value="1"/>
</dbReference>
<evidence type="ECO:0000313" key="3">
    <source>
        <dbReference type="Proteomes" id="UP000005013"/>
    </source>
</evidence>
<dbReference type="Gene3D" id="1.10.3680.10">
    <property type="entry name" value="TerB-like"/>
    <property type="match status" value="1"/>
</dbReference>
<dbReference type="AlphaFoldDB" id="I0ETD3"/>
<dbReference type="EMBL" id="CP003481">
    <property type="protein sequence ID" value="AFI06202.1"/>
    <property type="molecule type" value="Genomic_DNA"/>
</dbReference>
<dbReference type="STRING" id="1163745.HCD_06000"/>
<keyword evidence="3" id="KW-1185">Reference proteome</keyword>
<dbReference type="SUPFAM" id="SSF158682">
    <property type="entry name" value="TerB-like"/>
    <property type="match status" value="1"/>
</dbReference>
<dbReference type="Proteomes" id="UP000005013">
    <property type="component" value="Chromosome"/>
</dbReference>
<name>I0ETD3_HELCM</name>
<dbReference type="eggNOG" id="COG1076">
    <property type="taxonomic scope" value="Bacteria"/>
</dbReference>
<dbReference type="OrthoDB" id="9779889at2"/>
<dbReference type="HOGENOM" id="CLU_066221_3_0_7"/>
<evidence type="ECO:0000259" key="1">
    <source>
        <dbReference type="Pfam" id="PF05099"/>
    </source>
</evidence>
<reference evidence="2 3" key="1">
    <citation type="journal article" date="2013" name="PLoS ONE">
        <title>Sequence Divergence and Conservation in Genomes ofHelicobacter cetorum Strains from a Dolphin and a Whale.</title>
        <authorList>
            <person name="Kersulyte D."/>
            <person name="Rossi M."/>
            <person name="Berg D.E."/>
        </authorList>
    </citation>
    <scope>NUCLEOTIDE SEQUENCE [LARGE SCALE GENOMIC DNA]</scope>
    <source>
        <strain evidence="2 3">MIT 99-5656</strain>
    </source>
</reference>
<accession>I0ETD3</accession>
<dbReference type="InterPro" id="IPR007791">
    <property type="entry name" value="DjlA_N"/>
</dbReference>